<reference evidence="3" key="1">
    <citation type="journal article" date="1997" name="Nucleic Acids Res.">
        <title>tRNAscan-SE: a program for improved detection of transfer RNA genes in genomic sequence.</title>
        <authorList>
            <person name="Lowe T.M."/>
            <person name="Eddy S.R."/>
        </authorList>
    </citation>
    <scope>NUCLEOTIDE SEQUENCE [LARGE SCALE GENOMIC DNA]</scope>
    <source>
        <strain evidence="3">r\DH55</strain>
    </source>
</reference>
<keyword evidence="3" id="KW-1185">Reference proteome</keyword>
<accession>A0ABM1R9J5</accession>
<dbReference type="InterPro" id="IPR036047">
    <property type="entry name" value="F-box-like_dom_sf"/>
</dbReference>
<dbReference type="Proteomes" id="UP000694864">
    <property type="component" value="Chromosome 13"/>
</dbReference>
<dbReference type="Pfam" id="PF07723">
    <property type="entry name" value="LRR_2"/>
    <property type="match status" value="1"/>
</dbReference>
<dbReference type="SUPFAM" id="SSF52047">
    <property type="entry name" value="RNI-like"/>
    <property type="match status" value="1"/>
</dbReference>
<sequence>MEEREAREDLISKLPDSLLSEMISYLPTTKDIVRTSVLSKRWKSVWLLIPRLHLDSCEFPNYNAFVSFMDKFLDFSREHKLGLHSLRLSLHKDANDLSCVTRWKDFLAIPQLKHLDVECLLVNRECFQVTSLSLCEKLLYLRLHRVHLGRFVVAVSLPCLKTMRLEDCFCSSEASLESLISSCPVLEDLSILRINYNTTVLRVHSQTLTSFTIYMVELKYLSFVGYAYAGKTIISSSSLTKVNILGDFQVKDDEVARNFFTSISIARDMKISVKGFLF</sequence>
<reference evidence="4 5" key="3">
    <citation type="submission" date="2025-05" db="UniProtKB">
        <authorList>
            <consortium name="RefSeq"/>
        </authorList>
    </citation>
    <scope>IDENTIFICATION</scope>
    <source>
        <tissue evidence="4 5">Leaf</tissue>
    </source>
</reference>
<dbReference type="Gene3D" id="3.80.10.10">
    <property type="entry name" value="Ribonuclease Inhibitor"/>
    <property type="match status" value="1"/>
</dbReference>
<dbReference type="InterPro" id="IPR053781">
    <property type="entry name" value="F-box_AtFBL13-like"/>
</dbReference>
<dbReference type="PANTHER" id="PTHR32212">
    <property type="entry name" value="CYCLIN-LIKE F-BOX"/>
    <property type="match status" value="1"/>
</dbReference>
<reference evidence="3" key="2">
    <citation type="journal article" date="2014" name="Nat. Commun.">
        <title>The emerging biofuel crop Camelina sativa retains a highly undifferentiated hexaploid genome structure.</title>
        <authorList>
            <person name="Kagale S."/>
            <person name="Koh C."/>
            <person name="Nixon J."/>
            <person name="Bollina V."/>
            <person name="Clarke W.E."/>
            <person name="Tuteja R."/>
            <person name="Spillane C."/>
            <person name="Robinson S.J."/>
            <person name="Links M.G."/>
            <person name="Clarke C."/>
            <person name="Higgins E.E."/>
            <person name="Huebert T."/>
            <person name="Sharpe A.G."/>
            <person name="Parkin I.A."/>
        </authorList>
    </citation>
    <scope>NUCLEOTIDE SEQUENCE [LARGE SCALE GENOMIC DNA]</scope>
    <source>
        <strain evidence="3">r\DH55</strain>
    </source>
</reference>
<dbReference type="Proteomes" id="UP000694864">
    <property type="component" value="Chromosome 18"/>
</dbReference>
<protein>
    <submittedName>
        <fullName evidence="4 5">FBD-associated F-box protein At5g22720</fullName>
    </submittedName>
</protein>
<dbReference type="GeneID" id="104738108"/>
<gene>
    <name evidence="5" type="primary">LOC109130527</name>
    <name evidence="4" type="synonym">LOC104738108</name>
</gene>
<dbReference type="InterPro" id="IPR032675">
    <property type="entry name" value="LRR_dom_sf"/>
</dbReference>
<dbReference type="GeneID" id="109130527"/>
<evidence type="ECO:0000259" key="1">
    <source>
        <dbReference type="Pfam" id="PF00646"/>
    </source>
</evidence>
<proteinExistence type="predicted"/>
<dbReference type="PANTHER" id="PTHR32212:SF252">
    <property type="entry name" value="FBD _ LEUCINE RICH REPEAT DOMAINS CONTAINING PROTEIN"/>
    <property type="match status" value="1"/>
</dbReference>
<dbReference type="InterPro" id="IPR055411">
    <property type="entry name" value="LRR_FXL15/At3g58940/PEG3-like"/>
</dbReference>
<dbReference type="SUPFAM" id="SSF81383">
    <property type="entry name" value="F-box domain"/>
    <property type="match status" value="1"/>
</dbReference>
<dbReference type="CDD" id="cd22160">
    <property type="entry name" value="F-box_AtFBL13-like"/>
    <property type="match status" value="1"/>
</dbReference>
<dbReference type="InterPro" id="IPR001810">
    <property type="entry name" value="F-box_dom"/>
</dbReference>
<evidence type="ECO:0000313" key="3">
    <source>
        <dbReference type="Proteomes" id="UP000694864"/>
    </source>
</evidence>
<feature type="domain" description="F-box" evidence="1">
    <location>
        <begin position="11"/>
        <end position="47"/>
    </location>
</feature>
<dbReference type="InterPro" id="IPR013101">
    <property type="entry name" value="LRR_PRU1-like"/>
</dbReference>
<dbReference type="Pfam" id="PF24758">
    <property type="entry name" value="LRR_At5g56370"/>
    <property type="match status" value="1"/>
</dbReference>
<name>A0ABM1R9J5_CAMSA</name>
<dbReference type="RefSeq" id="XP_019095683.1">
    <property type="nucleotide sequence ID" value="XM_019240138.1"/>
</dbReference>
<feature type="domain" description="F-box/LRR-repeat protein 15/At3g58940/PEG3-like LRR" evidence="2">
    <location>
        <begin position="101"/>
        <end position="222"/>
    </location>
</feature>
<evidence type="ECO:0000313" key="5">
    <source>
        <dbReference type="RefSeq" id="XP_019095683.1"/>
    </source>
</evidence>
<dbReference type="Pfam" id="PF00646">
    <property type="entry name" value="F-box"/>
    <property type="match status" value="1"/>
</dbReference>
<organism evidence="3 5">
    <name type="scientific">Camelina sativa</name>
    <name type="common">False flax</name>
    <name type="synonym">Myagrum sativum</name>
    <dbReference type="NCBI Taxonomy" id="90675"/>
    <lineage>
        <taxon>Eukaryota</taxon>
        <taxon>Viridiplantae</taxon>
        <taxon>Streptophyta</taxon>
        <taxon>Embryophyta</taxon>
        <taxon>Tracheophyta</taxon>
        <taxon>Spermatophyta</taxon>
        <taxon>Magnoliopsida</taxon>
        <taxon>eudicotyledons</taxon>
        <taxon>Gunneridae</taxon>
        <taxon>Pentapetalae</taxon>
        <taxon>rosids</taxon>
        <taxon>malvids</taxon>
        <taxon>Brassicales</taxon>
        <taxon>Brassicaceae</taxon>
        <taxon>Camelineae</taxon>
        <taxon>Camelina</taxon>
    </lineage>
</organism>
<evidence type="ECO:0000259" key="2">
    <source>
        <dbReference type="Pfam" id="PF24758"/>
    </source>
</evidence>
<evidence type="ECO:0000313" key="4">
    <source>
        <dbReference type="RefSeq" id="XP_010456642.1"/>
    </source>
</evidence>
<dbReference type="RefSeq" id="XP_010456642.1">
    <property type="nucleotide sequence ID" value="XM_010458340.1"/>
</dbReference>